<dbReference type="PANTHER" id="PTHR36766">
    <property type="entry name" value="PLANT BROAD-SPECTRUM MILDEW RESISTANCE PROTEIN RPW8"/>
    <property type="match status" value="1"/>
</dbReference>
<evidence type="ECO:0000256" key="4">
    <source>
        <dbReference type="ARBA" id="ARBA00022741"/>
    </source>
</evidence>
<dbReference type="Pfam" id="PF23559">
    <property type="entry name" value="WHD_DRP"/>
    <property type="match status" value="1"/>
</dbReference>
<evidence type="ECO:0000256" key="2">
    <source>
        <dbReference type="ARBA" id="ARBA00022614"/>
    </source>
</evidence>
<evidence type="ECO:0000259" key="7">
    <source>
        <dbReference type="Pfam" id="PF00931"/>
    </source>
</evidence>
<evidence type="ECO:0000259" key="9">
    <source>
        <dbReference type="Pfam" id="PF23559"/>
    </source>
</evidence>
<comment type="caution">
    <text evidence="11">The sequence shown here is derived from an EMBL/GenBank/DDBJ whole genome shotgun (WGS) entry which is preliminary data.</text>
</comment>
<evidence type="ECO:0000259" key="10">
    <source>
        <dbReference type="Pfam" id="PF25019"/>
    </source>
</evidence>
<organism evidence="11 12">
    <name type="scientific">Dendrobium thyrsiflorum</name>
    <name type="common">Pinecone-like raceme dendrobium</name>
    <name type="synonym">Orchid</name>
    <dbReference type="NCBI Taxonomy" id="117978"/>
    <lineage>
        <taxon>Eukaryota</taxon>
        <taxon>Viridiplantae</taxon>
        <taxon>Streptophyta</taxon>
        <taxon>Embryophyta</taxon>
        <taxon>Tracheophyta</taxon>
        <taxon>Spermatophyta</taxon>
        <taxon>Magnoliopsida</taxon>
        <taxon>Liliopsida</taxon>
        <taxon>Asparagales</taxon>
        <taxon>Orchidaceae</taxon>
        <taxon>Epidendroideae</taxon>
        <taxon>Malaxideae</taxon>
        <taxon>Dendrobiinae</taxon>
        <taxon>Dendrobium</taxon>
    </lineage>
</organism>
<dbReference type="InterPro" id="IPR002182">
    <property type="entry name" value="NB-ARC"/>
</dbReference>
<dbReference type="Gene3D" id="3.40.50.300">
    <property type="entry name" value="P-loop containing nucleotide triphosphate hydrolases"/>
    <property type="match status" value="1"/>
</dbReference>
<dbReference type="SUPFAM" id="SSF52058">
    <property type="entry name" value="L domain-like"/>
    <property type="match status" value="2"/>
</dbReference>
<dbReference type="PANTHER" id="PTHR36766:SF40">
    <property type="entry name" value="DISEASE RESISTANCE PROTEIN RGA3"/>
    <property type="match status" value="1"/>
</dbReference>
<dbReference type="InterPro" id="IPR056789">
    <property type="entry name" value="LRR_R13L1-DRL21"/>
</dbReference>
<feature type="domain" description="Disease resistance N-terminal" evidence="8">
    <location>
        <begin position="72"/>
        <end position="154"/>
    </location>
</feature>
<dbReference type="Pfam" id="PF18052">
    <property type="entry name" value="Rx_N"/>
    <property type="match status" value="1"/>
</dbReference>
<dbReference type="EMBL" id="JANQDX010000008">
    <property type="protein sequence ID" value="KAL0920627.1"/>
    <property type="molecule type" value="Genomic_DNA"/>
</dbReference>
<dbReference type="GO" id="GO:0006952">
    <property type="term" value="P:defense response"/>
    <property type="evidence" value="ECO:0007669"/>
    <property type="project" value="UniProtKB-KW"/>
</dbReference>
<keyword evidence="3" id="KW-0677">Repeat</keyword>
<comment type="similarity">
    <text evidence="1">Belongs to the disease resistance NB-LRR family.</text>
</comment>
<dbReference type="AlphaFoldDB" id="A0ABD0V696"/>
<sequence length="1279" mass="146685">MSLMTTTWQLLSSRLSVFDLRLRGSLFSVYLTYGDFHCSALSTPIVAALEGFFVRPIMEQIIKTCFDYLDNDYLKDQFRWQTGMKEELERLRENYPKIQAVLDFASSQPKIGGHNNTAFNECIWQLRDAIDEAADVLDELEYMKLKEQLTKNTEETKKRKFTSSLFESVRKILKIGERGLKIDPNLTRLEEAVQKLDKLSADVTFLHLLDSAKQEQKEQEVDFFKARETGALPTTNDLIGRGEAMEYVTQWLKKLSNEHRGRNISLLSIVGHGGMGKTTLLQHVYKDEITKEFDLKMWVCVSNNFDVKKVIADILSTLKKERPRLDDTLDALQNSLMTEVMSKKFLLILDDIWGEEEENLDISKWEKVLAPLAYGKIGSGILLTTRMDSVATMLVKVIKTKKETFKLKGLEEDQCLQLLNSHAFAGVENPNDYQRLRSIAGEIVKKLSGSPLAAKVIGGVLNSLDLDERRWRTVLESNLLGQNSIDSILRLSYIVLSNPLKSCFAFCCGMFAQDHKYDKDDLIRMWIALGFIQPSQGMTMEDTGERYFGVLVKKTLLEKVGDDYKMHDLIHESASKFFAQEYGKLVDDEESSFKIFETIRHLSIKTTNPNTIQKIGQFKYLHSLFLFHYASNQDLYNVLIKIFKASRSLRLLYIWTPRHLKIIPEEIGNLTHLRYLKIKVYNLTMLPKSVSNLYHLQYIIYDSRSKSKGDDFLPSNINNLSKLRYMKLPENCISSICGIGKLKFLLELNMFNVRDVSGYGIGELENMNDLCKLRINCLENVKDVKEVCNAQLCKKRRLTNLSLCWSDSYLMNNSSDDLEVNVLDNFQPPECLMNLSINNYRGARSPIWMNKINPISKLEKIELSDCRQWETLPPFGKLCFLKSLKLFGMLKVKWLESKFNGNDKYDAFPLLEVLHISGFEALEDWFEAGVAAEDGCLFPSLIELELSQCPKLKELPSLPPKLKKLQIQSTGWKTLNFCSNSNPIPLEKLLVLHCRNITSLPLADEIARLAALRSLTIGDCPNLSTLGSHREVGTTNNCHLILNFLCISDPSVLLMEPLTSIASLKELSIWWNDKLVSFPNEAEQWFLNVSSSLCELHFMYLKSLESLPCSLESFSSLQKLSIIECPNLISLARYREVETTNNCQLDFLFISDPSVLLMEPLRSIASLKGLSIWGNDKLVSFPNEAEQWFLEDRSSLYDLNFRFLKSLESLPSSLESLSSLHKLYVEDVPMLRELPNLPPSLKILEFWGKYHPELKKRYREDGGSDRHKIAHIPDIYFDK</sequence>
<dbReference type="InterPro" id="IPR042197">
    <property type="entry name" value="Apaf_helical"/>
</dbReference>
<keyword evidence="2" id="KW-0433">Leucine-rich repeat</keyword>
<dbReference type="GO" id="GO:0005524">
    <property type="term" value="F:ATP binding"/>
    <property type="evidence" value="ECO:0007669"/>
    <property type="project" value="UniProtKB-KW"/>
</dbReference>
<dbReference type="InterPro" id="IPR027417">
    <property type="entry name" value="P-loop_NTPase"/>
</dbReference>
<evidence type="ECO:0000259" key="8">
    <source>
        <dbReference type="Pfam" id="PF18052"/>
    </source>
</evidence>
<dbReference type="PROSITE" id="PS51450">
    <property type="entry name" value="LRR"/>
    <property type="match status" value="1"/>
</dbReference>
<dbReference type="InterPro" id="IPR058922">
    <property type="entry name" value="WHD_DRP"/>
</dbReference>
<reference evidence="11 12" key="1">
    <citation type="journal article" date="2024" name="Plant Biotechnol. J.">
        <title>Dendrobium thyrsiflorum genome and its molecular insights into genes involved in important horticultural traits.</title>
        <authorList>
            <person name="Chen B."/>
            <person name="Wang J.Y."/>
            <person name="Zheng P.J."/>
            <person name="Li K.L."/>
            <person name="Liang Y.M."/>
            <person name="Chen X.F."/>
            <person name="Zhang C."/>
            <person name="Zhao X."/>
            <person name="He X."/>
            <person name="Zhang G.Q."/>
            <person name="Liu Z.J."/>
            <person name="Xu Q."/>
        </authorList>
    </citation>
    <scope>NUCLEOTIDE SEQUENCE [LARGE SCALE GENOMIC DNA]</scope>
    <source>
        <strain evidence="11">GZMU011</strain>
    </source>
</reference>
<dbReference type="PRINTS" id="PR00364">
    <property type="entry name" value="DISEASERSIST"/>
</dbReference>
<dbReference type="InterPro" id="IPR001611">
    <property type="entry name" value="Leu-rich_rpt"/>
</dbReference>
<keyword evidence="4" id="KW-0547">Nucleotide-binding</keyword>
<dbReference type="Pfam" id="PF00931">
    <property type="entry name" value="NB-ARC"/>
    <property type="match status" value="1"/>
</dbReference>
<gene>
    <name evidence="11" type="ORF">M5K25_009775</name>
</gene>
<evidence type="ECO:0000256" key="5">
    <source>
        <dbReference type="ARBA" id="ARBA00022821"/>
    </source>
</evidence>
<dbReference type="Gene3D" id="1.10.8.430">
    <property type="entry name" value="Helical domain of apoptotic protease-activating factors"/>
    <property type="match status" value="1"/>
</dbReference>
<name>A0ABD0V696_DENTH</name>
<keyword evidence="12" id="KW-1185">Reference proteome</keyword>
<evidence type="ECO:0000256" key="6">
    <source>
        <dbReference type="ARBA" id="ARBA00022840"/>
    </source>
</evidence>
<dbReference type="SUPFAM" id="SSF52540">
    <property type="entry name" value="P-loop containing nucleoside triphosphate hydrolases"/>
    <property type="match status" value="1"/>
</dbReference>
<evidence type="ECO:0000256" key="3">
    <source>
        <dbReference type="ARBA" id="ARBA00022737"/>
    </source>
</evidence>
<feature type="domain" description="R13L1/DRL21-like LRR repeat region" evidence="10">
    <location>
        <begin position="761"/>
        <end position="889"/>
    </location>
</feature>
<dbReference type="Gene3D" id="1.10.10.10">
    <property type="entry name" value="Winged helix-like DNA-binding domain superfamily/Winged helix DNA-binding domain"/>
    <property type="match status" value="1"/>
</dbReference>
<evidence type="ECO:0000313" key="11">
    <source>
        <dbReference type="EMBL" id="KAL0920627.1"/>
    </source>
</evidence>
<dbReference type="InterPro" id="IPR041118">
    <property type="entry name" value="Rx_N"/>
</dbReference>
<keyword evidence="6" id="KW-0067">ATP-binding</keyword>
<keyword evidence="5" id="KW-0611">Plant defense</keyword>
<dbReference type="Pfam" id="PF25019">
    <property type="entry name" value="LRR_R13L1-DRL21"/>
    <property type="match status" value="1"/>
</dbReference>
<evidence type="ECO:0000256" key="1">
    <source>
        <dbReference type="ARBA" id="ARBA00008894"/>
    </source>
</evidence>
<feature type="domain" description="NB-ARC" evidence="7">
    <location>
        <begin position="251"/>
        <end position="425"/>
    </location>
</feature>
<dbReference type="InterPro" id="IPR036388">
    <property type="entry name" value="WH-like_DNA-bd_sf"/>
</dbReference>
<dbReference type="Gene3D" id="1.20.5.4130">
    <property type="match status" value="1"/>
</dbReference>
<accession>A0ABD0V696</accession>
<dbReference type="Gene3D" id="3.80.10.10">
    <property type="entry name" value="Ribonuclease Inhibitor"/>
    <property type="match status" value="4"/>
</dbReference>
<dbReference type="InterPro" id="IPR032675">
    <property type="entry name" value="LRR_dom_sf"/>
</dbReference>
<feature type="domain" description="Disease resistance protein winged helix" evidence="9">
    <location>
        <begin position="510"/>
        <end position="572"/>
    </location>
</feature>
<dbReference type="Proteomes" id="UP001552299">
    <property type="component" value="Unassembled WGS sequence"/>
</dbReference>
<proteinExistence type="inferred from homology"/>
<dbReference type="GO" id="GO:0051707">
    <property type="term" value="P:response to other organism"/>
    <property type="evidence" value="ECO:0007669"/>
    <property type="project" value="UniProtKB-ARBA"/>
</dbReference>
<evidence type="ECO:0000313" key="12">
    <source>
        <dbReference type="Proteomes" id="UP001552299"/>
    </source>
</evidence>
<protein>
    <submittedName>
        <fullName evidence="11">Uncharacterized protein</fullName>
    </submittedName>
</protein>